<feature type="transmembrane region" description="Helical" evidence="2">
    <location>
        <begin position="6"/>
        <end position="23"/>
    </location>
</feature>
<evidence type="ECO:0000256" key="2">
    <source>
        <dbReference type="SAM" id="Phobius"/>
    </source>
</evidence>
<evidence type="ECO:0000313" key="4">
    <source>
        <dbReference type="Proteomes" id="UP001370490"/>
    </source>
</evidence>
<keyword evidence="2" id="KW-1133">Transmembrane helix</keyword>
<evidence type="ECO:0000313" key="3">
    <source>
        <dbReference type="EMBL" id="KAK6942680.1"/>
    </source>
</evidence>
<evidence type="ECO:0000256" key="1">
    <source>
        <dbReference type="ARBA" id="ARBA00010617"/>
    </source>
</evidence>
<keyword evidence="4" id="KW-1185">Reference proteome</keyword>
<dbReference type="PANTHER" id="PTHR47950:SF15">
    <property type="entry name" value="CYTOCHROME P450"/>
    <property type="match status" value="1"/>
</dbReference>
<proteinExistence type="inferred from homology"/>
<gene>
    <name evidence="3" type="ORF">RJ641_028057</name>
</gene>
<dbReference type="Gene3D" id="1.10.630.10">
    <property type="entry name" value="Cytochrome P450"/>
    <property type="match status" value="1"/>
</dbReference>
<accession>A0AAN8VYE7</accession>
<dbReference type="GO" id="GO:0020037">
    <property type="term" value="F:heme binding"/>
    <property type="evidence" value="ECO:0007669"/>
    <property type="project" value="InterPro"/>
</dbReference>
<dbReference type="GO" id="GO:0005506">
    <property type="term" value="F:iron ion binding"/>
    <property type="evidence" value="ECO:0007669"/>
    <property type="project" value="InterPro"/>
</dbReference>
<dbReference type="InterPro" id="IPR036396">
    <property type="entry name" value="Cyt_P450_sf"/>
</dbReference>
<dbReference type="GO" id="GO:0016705">
    <property type="term" value="F:oxidoreductase activity, acting on paired donors, with incorporation or reduction of molecular oxygen"/>
    <property type="evidence" value="ECO:0007669"/>
    <property type="project" value="InterPro"/>
</dbReference>
<organism evidence="3 4">
    <name type="scientific">Dillenia turbinata</name>
    <dbReference type="NCBI Taxonomy" id="194707"/>
    <lineage>
        <taxon>Eukaryota</taxon>
        <taxon>Viridiplantae</taxon>
        <taxon>Streptophyta</taxon>
        <taxon>Embryophyta</taxon>
        <taxon>Tracheophyta</taxon>
        <taxon>Spermatophyta</taxon>
        <taxon>Magnoliopsida</taxon>
        <taxon>eudicotyledons</taxon>
        <taxon>Gunneridae</taxon>
        <taxon>Pentapetalae</taxon>
        <taxon>Dilleniales</taxon>
        <taxon>Dilleniaceae</taxon>
        <taxon>Dillenia</taxon>
    </lineage>
</organism>
<dbReference type="InterPro" id="IPR001128">
    <property type="entry name" value="Cyt_P450"/>
</dbReference>
<dbReference type="SUPFAM" id="SSF48264">
    <property type="entry name" value="Cytochrome P450"/>
    <property type="match status" value="1"/>
</dbReference>
<sequence>MGCSLASIVWAVFFSAALLLLFLKRFQNVPKKSRPPGPPALPLIGNMLDLVGTMPHQALYKLRPKYGPVIWLQLGTVGTIVVQSAKAAAELFKNHDLPFADRKCPGALTAHGYNQGSLAVGNYGAYWRVLRRLCSAELFISKRINDTASVRRKCIDDMIRCIEGESEGSKARGGQGEVNVPHLLFLMAFNLVGNLIFSKDLLNSKSEKGLDFFDAMNKIMEWAGKPNVADFLPFLKWVDPQGIQKGMMHDMGRAIKIAAGFVQERTQEEKSEKEKAKDFLDALLEFEGDAKEAVDKMSDKNIKIIILIRDSSCQCSWTSHSGGLVAKATADLSRTIDPGFSDYRVPDVHQQTMATTRPWLDMVHIGVLRRLFSAELDCALDKNTILA</sequence>
<keyword evidence="2" id="KW-0812">Transmembrane</keyword>
<reference evidence="3 4" key="1">
    <citation type="submission" date="2023-12" db="EMBL/GenBank/DDBJ databases">
        <title>A high-quality genome assembly for Dillenia turbinata (Dilleniales).</title>
        <authorList>
            <person name="Chanderbali A."/>
        </authorList>
    </citation>
    <scope>NUCLEOTIDE SEQUENCE [LARGE SCALE GENOMIC DNA]</scope>
    <source>
        <strain evidence="3">LSX21</strain>
        <tissue evidence="3">Leaf</tissue>
    </source>
</reference>
<dbReference type="GO" id="GO:0004497">
    <property type="term" value="F:monooxygenase activity"/>
    <property type="evidence" value="ECO:0007669"/>
    <property type="project" value="InterPro"/>
</dbReference>
<dbReference type="PANTHER" id="PTHR47950">
    <property type="entry name" value="CYTOCHROME P450, FAMILY 76, SUBFAMILY C, POLYPEPTIDE 5-RELATED"/>
    <property type="match status" value="1"/>
</dbReference>
<dbReference type="Pfam" id="PF00067">
    <property type="entry name" value="p450"/>
    <property type="match status" value="1"/>
</dbReference>
<dbReference type="Proteomes" id="UP001370490">
    <property type="component" value="Unassembled WGS sequence"/>
</dbReference>
<dbReference type="AlphaFoldDB" id="A0AAN8VYE7"/>
<protein>
    <submittedName>
        <fullName evidence="3">Cytochrome P450</fullName>
    </submittedName>
</protein>
<dbReference type="EMBL" id="JBAMMX010000004">
    <property type="protein sequence ID" value="KAK6942680.1"/>
    <property type="molecule type" value="Genomic_DNA"/>
</dbReference>
<name>A0AAN8VYE7_9MAGN</name>
<comment type="similarity">
    <text evidence="1">Belongs to the cytochrome P450 family.</text>
</comment>
<comment type="caution">
    <text evidence="3">The sequence shown here is derived from an EMBL/GenBank/DDBJ whole genome shotgun (WGS) entry which is preliminary data.</text>
</comment>
<keyword evidence="2" id="KW-0472">Membrane</keyword>